<dbReference type="Gene3D" id="2.60.120.40">
    <property type="match status" value="1"/>
</dbReference>
<sequence length="191" mass="19352">GPTGAQGSQGIQGPAGARGPTGAQGSQGIQGPPGTQGPTGPTGPSFPPTFLSATRTSSNILTQVIPSGGIITNYTTVSPNNIQNIQFNNTTGIATIINDGVYYISAEIFLSSQNTVPILIGITLNANNAVFSGIVNVPGGTSVSSTIIRLNAGTTIQLRNGTLTSVNLAPQFNSISSSDPINVTFNIIRIA</sequence>
<accession>A0A9W5VI04</accession>
<proteinExistence type="predicted"/>
<protein>
    <recommendedName>
        <fullName evidence="6">Collagen-like triple helix repeat-containing protein</fullName>
    </recommendedName>
</protein>
<dbReference type="InterPro" id="IPR008983">
    <property type="entry name" value="Tumour_necrosis_fac-like_dom"/>
</dbReference>
<gene>
    <name evidence="4" type="ORF">IGM_06767</name>
</gene>
<comment type="caution">
    <text evidence="4">The sequence shown here is derived from an EMBL/GenBank/DDBJ whole genome shotgun (WGS) entry which is preliminary data.</text>
</comment>
<reference evidence="4 5" key="1">
    <citation type="submission" date="2012-12" db="EMBL/GenBank/DDBJ databases">
        <title>The Genome Sequence of Bacillus cereus HuB4-4.</title>
        <authorList>
            <consortium name="The Broad Institute Genome Sequencing Platform"/>
            <consortium name="The Broad Institute Genome Sequencing Center for Infectious Disease"/>
            <person name="Feldgarden M."/>
            <person name="Van der Auwera G.A."/>
            <person name="Mahillon J."/>
            <person name="Duprez V."/>
            <person name="Timmery S."/>
            <person name="Mattelet C."/>
            <person name="Dierick K."/>
            <person name="Sun M."/>
            <person name="Yu Z."/>
            <person name="Zhu L."/>
            <person name="Hu X."/>
            <person name="Shank E.B."/>
            <person name="Swiecicka I."/>
            <person name="Hansen B.M."/>
            <person name="Andrup L."/>
            <person name="Walker B."/>
            <person name="Young S.K."/>
            <person name="Zeng Q."/>
            <person name="Gargeya S."/>
            <person name="Fitzgerald M."/>
            <person name="Haas B."/>
            <person name="Abouelleil A."/>
            <person name="Alvarado L."/>
            <person name="Arachchi H.M."/>
            <person name="Berlin A.M."/>
            <person name="Chapman S.B."/>
            <person name="Dewar J."/>
            <person name="Goldberg J."/>
            <person name="Griggs A."/>
            <person name="Gujja S."/>
            <person name="Hansen M."/>
            <person name="Howarth C."/>
            <person name="Imamovic A."/>
            <person name="Larimer J."/>
            <person name="McCowan C."/>
            <person name="Murphy C."/>
            <person name="Neiman D."/>
            <person name="Pearson M."/>
            <person name="Priest M."/>
            <person name="Roberts A."/>
            <person name="Saif S."/>
            <person name="Shea T."/>
            <person name="Sisk P."/>
            <person name="Sykes S."/>
            <person name="Wortman J."/>
            <person name="Nusbaum C."/>
            <person name="Birren B."/>
        </authorList>
    </citation>
    <scope>NUCLEOTIDE SEQUENCE [LARGE SCALE GENOMIC DNA]</scope>
    <source>
        <strain evidence="4 5">HuB4-4</strain>
    </source>
</reference>
<evidence type="ECO:0000256" key="1">
    <source>
        <dbReference type="ARBA" id="ARBA00004613"/>
    </source>
</evidence>
<evidence type="ECO:0000313" key="5">
    <source>
        <dbReference type="Proteomes" id="UP000014009"/>
    </source>
</evidence>
<feature type="compositionally biased region" description="Polar residues" evidence="3">
    <location>
        <begin position="1"/>
        <end position="11"/>
    </location>
</feature>
<dbReference type="SUPFAM" id="SSF49842">
    <property type="entry name" value="TNF-like"/>
    <property type="match status" value="1"/>
</dbReference>
<evidence type="ECO:0000256" key="2">
    <source>
        <dbReference type="ARBA" id="ARBA00022525"/>
    </source>
</evidence>
<dbReference type="InterPro" id="IPR050392">
    <property type="entry name" value="Collagen/C1q_domain"/>
</dbReference>
<evidence type="ECO:0000313" key="4">
    <source>
        <dbReference type="EMBL" id="EOP77814.1"/>
    </source>
</evidence>
<dbReference type="PANTHER" id="PTHR15427">
    <property type="entry name" value="EMILIN ELASTIN MICROFIBRIL INTERFACE-LOCATED PROTEIN ELASTIN MICROFIBRIL INTERFACER"/>
    <property type="match status" value="1"/>
</dbReference>
<feature type="compositionally biased region" description="Low complexity" evidence="3">
    <location>
        <begin position="24"/>
        <end position="43"/>
    </location>
</feature>
<dbReference type="AlphaFoldDB" id="A0A9W5VI04"/>
<feature type="non-terminal residue" evidence="4">
    <location>
        <position position="1"/>
    </location>
</feature>
<evidence type="ECO:0008006" key="6">
    <source>
        <dbReference type="Google" id="ProtNLM"/>
    </source>
</evidence>
<dbReference type="EMBL" id="AHEF01000112">
    <property type="protein sequence ID" value="EOP77814.1"/>
    <property type="molecule type" value="Genomic_DNA"/>
</dbReference>
<keyword evidence="2" id="KW-0964">Secreted</keyword>
<comment type="subcellular location">
    <subcellularLocation>
        <location evidence="1">Secreted</location>
    </subcellularLocation>
</comment>
<evidence type="ECO:0000256" key="3">
    <source>
        <dbReference type="SAM" id="MobiDB-lite"/>
    </source>
</evidence>
<organism evidence="4 5">
    <name type="scientific">Bacillus cereus HuB4-4</name>
    <dbReference type="NCBI Taxonomy" id="1053211"/>
    <lineage>
        <taxon>Bacteria</taxon>
        <taxon>Bacillati</taxon>
        <taxon>Bacillota</taxon>
        <taxon>Bacilli</taxon>
        <taxon>Bacillales</taxon>
        <taxon>Bacillaceae</taxon>
        <taxon>Bacillus</taxon>
        <taxon>Bacillus cereus group</taxon>
    </lineage>
</organism>
<dbReference type="PANTHER" id="PTHR15427:SF33">
    <property type="entry name" value="COLLAGEN IV NC1 DOMAIN-CONTAINING PROTEIN"/>
    <property type="match status" value="1"/>
</dbReference>
<dbReference type="Proteomes" id="UP000014009">
    <property type="component" value="Unassembled WGS sequence"/>
</dbReference>
<feature type="region of interest" description="Disordered" evidence="3">
    <location>
        <begin position="1"/>
        <end position="52"/>
    </location>
</feature>
<dbReference type="InterPro" id="IPR008160">
    <property type="entry name" value="Collagen"/>
</dbReference>
<dbReference type="Pfam" id="PF01391">
    <property type="entry name" value="Collagen"/>
    <property type="match status" value="1"/>
</dbReference>
<name>A0A9W5VI04_BACCE</name>